<reference evidence="3" key="3">
    <citation type="submission" date="2020-06" db="EMBL/GenBank/DDBJ databases">
        <title>Helianthus annuus Genome sequencing and assembly Release 2.</title>
        <authorList>
            <person name="Gouzy J."/>
            <person name="Langlade N."/>
            <person name="Munos S."/>
        </authorList>
    </citation>
    <scope>NUCLEOTIDE SEQUENCE</scope>
    <source>
        <tissue evidence="3">Leaves</tissue>
    </source>
</reference>
<proteinExistence type="predicted"/>
<dbReference type="InParanoid" id="A0A251V193"/>
<dbReference type="SMART" id="SM00767">
    <property type="entry name" value="DCD"/>
    <property type="match status" value="1"/>
</dbReference>
<protein>
    <submittedName>
        <fullName evidence="3 4">Development/cell death domain-containing protein</fullName>
    </submittedName>
</protein>
<feature type="region of interest" description="Disordered" evidence="1">
    <location>
        <begin position="1"/>
        <end position="244"/>
    </location>
</feature>
<dbReference type="AlphaFoldDB" id="A0A251V193"/>
<feature type="compositionally biased region" description="Basic residues" evidence="1">
    <location>
        <begin position="196"/>
        <end position="208"/>
    </location>
</feature>
<feature type="compositionally biased region" description="Basic and acidic residues" evidence="1">
    <location>
        <begin position="122"/>
        <end position="135"/>
    </location>
</feature>
<feature type="compositionally biased region" description="Basic and acidic residues" evidence="1">
    <location>
        <begin position="541"/>
        <end position="561"/>
    </location>
</feature>
<feature type="compositionally biased region" description="Low complexity" evidence="1">
    <location>
        <begin position="143"/>
        <end position="155"/>
    </location>
</feature>
<dbReference type="EMBL" id="MNCJ02000319">
    <property type="protein sequence ID" value="KAF5811143.1"/>
    <property type="molecule type" value="Genomic_DNA"/>
</dbReference>
<feature type="compositionally biased region" description="Basic and acidic residues" evidence="1">
    <location>
        <begin position="407"/>
        <end position="416"/>
    </location>
</feature>
<dbReference type="Pfam" id="PF10539">
    <property type="entry name" value="Dev_Cell_Death"/>
    <property type="match status" value="1"/>
</dbReference>
<sequence length="749" mass="84412">MSPEKNTAKADEGDAQKAQKSRKRRRRLVKKFSDEKPILDQSGSPTLTSEKKTPESLKPKKEIMKKSSNVNNKLGESSSALSPSNKKTAESLKPKKEVMKKSSNVNNKLGESSSALSPSNKKTPESLKPKKEIMKKSSNVNNKLGESSSALSPSNNKKKKKKIVTLSNSKLEMEKKSSDQNPMPSSSKEIQNSKNLVKKPKKHNKKVKPVNNQYQKPEVANKGSHSRKEKEVGSSSKNHSRNNDMKDVGGLIFMCNAKTKGDCYHYRVMGVQAHKKDLVMGIKPGMKLFLFDISVKLLYGIYKATSHGGMRLEPAAFGGGFPLQVRFEVYEDCLPLPESVFKKAIKESYDEKTHKFKTELTFDQVKRLTNLFKPAPILHSNPQPVVREPKPTVASSSLVLTEQDYRSHGLRGERHTNLAPVAPPAYDPYRPDLEIDRARTDTVFISRPEQETAQMVKPTLTSPPVLLTEQEYRSYGLRRDGPTVAPPAYDPYRPGLEREGARTDTVFISRPEQETAQFVKPTLTSPPVLLTEQDYRSYGLRGDRHPVYDPYKPDLERDAPHSDTVYLRRPSDPTLTSPPVLLTEQGYGSHGLRGDRDRAPPAYDPYKIDQERKYSWSPSDALFLSERDYRTYGLKSRQENPTSVTPNIDSTSHNPAIGFHQSVPYNPYEQDSDLVERYLPHHVPPPSSSYRFGPETVLSERVERVYPGNSSYEPLNYNQNVVPRVEETEYRPAPVSSRYAFAGPSVVHR</sequence>
<feature type="region of interest" description="Disordered" evidence="1">
    <location>
        <begin position="477"/>
        <end position="497"/>
    </location>
</feature>
<reference evidence="3 5" key="1">
    <citation type="journal article" date="2017" name="Nature">
        <title>The sunflower genome provides insights into oil metabolism, flowering and Asterid evolution.</title>
        <authorList>
            <person name="Badouin H."/>
            <person name="Gouzy J."/>
            <person name="Grassa C.J."/>
            <person name="Murat F."/>
            <person name="Staton S.E."/>
            <person name="Cottret L."/>
            <person name="Lelandais-Briere C."/>
            <person name="Owens G.L."/>
            <person name="Carrere S."/>
            <person name="Mayjonade B."/>
            <person name="Legrand L."/>
            <person name="Gill N."/>
            <person name="Kane N.C."/>
            <person name="Bowers J.E."/>
            <person name="Hubner S."/>
            <person name="Bellec A."/>
            <person name="Berard A."/>
            <person name="Berges H."/>
            <person name="Blanchet N."/>
            <person name="Boniface M.C."/>
            <person name="Brunel D."/>
            <person name="Catrice O."/>
            <person name="Chaidir N."/>
            <person name="Claudel C."/>
            <person name="Donnadieu C."/>
            <person name="Faraut T."/>
            <person name="Fievet G."/>
            <person name="Helmstetter N."/>
            <person name="King M."/>
            <person name="Knapp S.J."/>
            <person name="Lai Z."/>
            <person name="Le Paslier M.C."/>
            <person name="Lippi Y."/>
            <person name="Lorenzon L."/>
            <person name="Mandel J.R."/>
            <person name="Marage G."/>
            <person name="Marchand G."/>
            <person name="Marquand E."/>
            <person name="Bret-Mestries E."/>
            <person name="Morien E."/>
            <person name="Nambeesan S."/>
            <person name="Nguyen T."/>
            <person name="Pegot-Espagnet P."/>
            <person name="Pouilly N."/>
            <person name="Raftis F."/>
            <person name="Sallet E."/>
            <person name="Schiex T."/>
            <person name="Thomas J."/>
            <person name="Vandecasteele C."/>
            <person name="Vares D."/>
            <person name="Vear F."/>
            <person name="Vautrin S."/>
            <person name="Crespi M."/>
            <person name="Mangin B."/>
            <person name="Burke J.M."/>
            <person name="Salse J."/>
            <person name="Munos S."/>
            <person name="Vincourt P."/>
            <person name="Rieseberg L.H."/>
            <person name="Langlade N.B."/>
        </authorList>
    </citation>
    <scope>NUCLEOTIDE SEQUENCE [LARGE SCALE GENOMIC DNA]</scope>
    <source>
        <strain evidence="5">cv. SF193</strain>
        <tissue evidence="3">Leaves</tissue>
    </source>
</reference>
<evidence type="ECO:0000256" key="1">
    <source>
        <dbReference type="SAM" id="MobiDB-lite"/>
    </source>
</evidence>
<feature type="region of interest" description="Disordered" evidence="1">
    <location>
        <begin position="541"/>
        <end position="580"/>
    </location>
</feature>
<reference evidence="4" key="2">
    <citation type="submission" date="2017-02" db="EMBL/GenBank/DDBJ databases">
        <title>Sunflower complete genome.</title>
        <authorList>
            <person name="Langlade N."/>
            <person name="Munos S."/>
        </authorList>
    </citation>
    <scope>NUCLEOTIDE SEQUENCE [LARGE SCALE GENOMIC DNA]</scope>
    <source>
        <tissue evidence="4">Leaves</tissue>
    </source>
</reference>
<dbReference type="PANTHER" id="PTHR46444:SF3">
    <property type="entry name" value="DCD (DEVELOPMENT AND CELL DEATH) DOMAIN PROTEIN"/>
    <property type="match status" value="1"/>
</dbReference>
<feature type="region of interest" description="Disordered" evidence="1">
    <location>
        <begin position="407"/>
        <end position="431"/>
    </location>
</feature>
<feature type="compositionally biased region" description="Polar residues" evidence="1">
    <location>
        <begin position="101"/>
        <end position="121"/>
    </location>
</feature>
<dbReference type="PROSITE" id="PS51222">
    <property type="entry name" value="DCD"/>
    <property type="match status" value="1"/>
</dbReference>
<evidence type="ECO:0000313" key="4">
    <source>
        <dbReference type="EMBL" id="OTG29033.1"/>
    </source>
</evidence>
<evidence type="ECO:0000313" key="5">
    <source>
        <dbReference type="Proteomes" id="UP000215914"/>
    </source>
</evidence>
<dbReference type="OrthoDB" id="1920894at2759"/>
<feature type="compositionally biased region" description="Basic and acidic residues" evidence="1">
    <location>
        <begin position="49"/>
        <end position="65"/>
    </location>
</feature>
<feature type="compositionally biased region" description="Polar residues" evidence="1">
    <location>
        <begin position="66"/>
        <end position="86"/>
    </location>
</feature>
<feature type="compositionally biased region" description="Basic residues" evidence="1">
    <location>
        <begin position="19"/>
        <end position="30"/>
    </location>
</feature>
<evidence type="ECO:0000259" key="2">
    <source>
        <dbReference type="PROSITE" id="PS51222"/>
    </source>
</evidence>
<feature type="compositionally biased region" description="Basic and acidic residues" evidence="1">
    <location>
        <begin position="1"/>
        <end position="17"/>
    </location>
</feature>
<dbReference type="EMBL" id="CM007893">
    <property type="protein sequence ID" value="OTG29033.1"/>
    <property type="molecule type" value="Genomic_DNA"/>
</dbReference>
<feature type="compositionally biased region" description="Basic and acidic residues" evidence="1">
    <location>
        <begin position="87"/>
        <end position="100"/>
    </location>
</feature>
<dbReference type="PANTHER" id="PTHR46444">
    <property type="entry name" value="DCD (DEVELOPMENT AND CELL DEATH) DOMAIN PROTEIN-RELATED"/>
    <property type="match status" value="1"/>
</dbReference>
<keyword evidence="5" id="KW-1185">Reference proteome</keyword>
<evidence type="ECO:0000313" key="3">
    <source>
        <dbReference type="EMBL" id="KAF5811143.1"/>
    </source>
</evidence>
<dbReference type="Gramene" id="mRNA:HanXRQr2_Chr04g0178021">
    <property type="protein sequence ID" value="mRNA:HanXRQr2_Chr04g0178021"/>
    <property type="gene ID" value="HanXRQr2_Chr04g0178021"/>
</dbReference>
<feature type="compositionally biased region" description="Polar residues" evidence="1">
    <location>
        <begin position="179"/>
        <end position="190"/>
    </location>
</feature>
<name>A0A251V193_HELAN</name>
<accession>A0A251V193</accession>
<dbReference type="InterPro" id="IPR013989">
    <property type="entry name" value="Dev_and_cell_death_domain"/>
</dbReference>
<gene>
    <name evidence="4" type="ORF">HannXRQ_Chr04g0117821</name>
    <name evidence="3" type="ORF">HanXRQr2_Chr04g0178021</name>
</gene>
<dbReference type="Proteomes" id="UP000215914">
    <property type="component" value="Chromosome 4"/>
</dbReference>
<organism evidence="4 5">
    <name type="scientific">Helianthus annuus</name>
    <name type="common">Common sunflower</name>
    <dbReference type="NCBI Taxonomy" id="4232"/>
    <lineage>
        <taxon>Eukaryota</taxon>
        <taxon>Viridiplantae</taxon>
        <taxon>Streptophyta</taxon>
        <taxon>Embryophyta</taxon>
        <taxon>Tracheophyta</taxon>
        <taxon>Spermatophyta</taxon>
        <taxon>Magnoliopsida</taxon>
        <taxon>eudicotyledons</taxon>
        <taxon>Gunneridae</taxon>
        <taxon>Pentapetalae</taxon>
        <taxon>asterids</taxon>
        <taxon>campanulids</taxon>
        <taxon>Asterales</taxon>
        <taxon>Asteraceae</taxon>
        <taxon>Asteroideae</taxon>
        <taxon>Heliantheae alliance</taxon>
        <taxon>Heliantheae</taxon>
        <taxon>Helianthus</taxon>
    </lineage>
</organism>
<feature type="domain" description="DCD" evidence="2">
    <location>
        <begin position="246"/>
        <end position="374"/>
    </location>
</feature>